<evidence type="ECO:0000256" key="3">
    <source>
        <dbReference type="ARBA" id="ARBA00022448"/>
    </source>
</evidence>
<evidence type="ECO:0000256" key="2">
    <source>
        <dbReference type="ARBA" id="ARBA00009477"/>
    </source>
</evidence>
<dbReference type="NCBIfam" id="TIGR01730">
    <property type="entry name" value="RND_mfp"/>
    <property type="match status" value="1"/>
</dbReference>
<dbReference type="Pfam" id="PF25917">
    <property type="entry name" value="BSH_RND"/>
    <property type="match status" value="1"/>
</dbReference>
<dbReference type="SUPFAM" id="SSF111369">
    <property type="entry name" value="HlyD-like secretion proteins"/>
    <property type="match status" value="1"/>
</dbReference>
<dbReference type="Pfam" id="PF25967">
    <property type="entry name" value="RND-MFP_C"/>
    <property type="match status" value="1"/>
</dbReference>
<dbReference type="GO" id="GO:1990281">
    <property type="term" value="C:efflux pump complex"/>
    <property type="evidence" value="ECO:0007669"/>
    <property type="project" value="TreeGrafter"/>
</dbReference>
<dbReference type="GO" id="GO:0030313">
    <property type="term" value="C:cell envelope"/>
    <property type="evidence" value="ECO:0007669"/>
    <property type="project" value="UniProtKB-SubCell"/>
</dbReference>
<keyword evidence="4" id="KW-1003">Cell membrane</keyword>
<sequence length="396" mass="42028">MTMDASESTLPTELADRRPALLRGWRPWAIAGAALLLLWLVFRGGKKDTAANPAGRPVPVSVAQARKGDMAVRLSGLGTVTALSNVTVKSRVDGQLVRVDFTEGQLVHEGQQLAEIDPRPFKVQLMQAEGQFAKDNAAYQNAKADLARLEGLVKQGIISRQQLDTQVSSVAQYEAALKSDQAQVESAKLNLVYSRVTAPIAGRVGLRLVDVGNMVRATDGTGLVTIAPIQPINVVFSVPADSIQKVLAQNAKATKLTVEAWDRDLRTRLASGTLSAIDNQVDPGTGTVRLKALFSNGDKALFPNQFVNAQLLVDTLRGVVIVPTVAVQRSPQSSFVYVVKGDGTVELRTVEIEGTDGDDTAVSKGLSGGEIIVTDGLEKLRPGSKVALPKAPGAKG</sequence>
<dbReference type="Gene3D" id="2.40.420.20">
    <property type="match status" value="1"/>
</dbReference>
<protein>
    <submittedName>
        <fullName evidence="11">MdtA/MuxA family multidrug efflux RND transporter periplasmic adaptor subunit</fullName>
    </submittedName>
</protein>
<reference evidence="11" key="1">
    <citation type="submission" date="2020-10" db="EMBL/GenBank/DDBJ databases">
        <title>Connecting structure to function with the recovery of over 1000 high-quality activated sludge metagenome-assembled genomes encoding full-length rRNA genes using long-read sequencing.</title>
        <authorList>
            <person name="Singleton C.M."/>
            <person name="Petriglieri F."/>
            <person name="Kristensen J.M."/>
            <person name="Kirkegaard R.H."/>
            <person name="Michaelsen T.Y."/>
            <person name="Andersen M.H."/>
            <person name="Karst S.M."/>
            <person name="Dueholm M.S."/>
            <person name="Nielsen P.H."/>
            <person name="Albertsen M."/>
        </authorList>
    </citation>
    <scope>NUCLEOTIDE SEQUENCE</scope>
    <source>
        <strain evidence="11">Skiv_18-Q3-R9-52_MAXAC.067</strain>
    </source>
</reference>
<comment type="similarity">
    <text evidence="2">Belongs to the membrane fusion protein (MFP) (TC 8.A.1) family.</text>
</comment>
<organism evidence="11 12">
    <name type="scientific">Candidatus Geothrix skivensis</name>
    <dbReference type="NCBI Taxonomy" id="2954439"/>
    <lineage>
        <taxon>Bacteria</taxon>
        <taxon>Pseudomonadati</taxon>
        <taxon>Acidobacteriota</taxon>
        <taxon>Holophagae</taxon>
        <taxon>Holophagales</taxon>
        <taxon>Holophagaceae</taxon>
        <taxon>Geothrix</taxon>
    </lineage>
</organism>
<evidence type="ECO:0000256" key="1">
    <source>
        <dbReference type="ARBA" id="ARBA00004236"/>
    </source>
</evidence>
<dbReference type="InterPro" id="IPR058627">
    <property type="entry name" value="MdtA-like_C"/>
</dbReference>
<comment type="subcellular location">
    <subcellularLocation>
        <location evidence="1">Cell membrane</location>
    </subcellularLocation>
</comment>
<evidence type="ECO:0000259" key="9">
    <source>
        <dbReference type="Pfam" id="PF25944"/>
    </source>
</evidence>
<dbReference type="FunFam" id="2.40.420.20:FF:000001">
    <property type="entry name" value="Efflux RND transporter periplasmic adaptor subunit"/>
    <property type="match status" value="1"/>
</dbReference>
<dbReference type="InterPro" id="IPR058624">
    <property type="entry name" value="MdtA-like_HH"/>
</dbReference>
<accession>A0A9D7XN00</accession>
<dbReference type="Gene3D" id="1.10.287.470">
    <property type="entry name" value="Helix hairpin bin"/>
    <property type="match status" value="1"/>
</dbReference>
<dbReference type="NCBIfam" id="NF008589">
    <property type="entry name" value="PRK11556.1"/>
    <property type="match status" value="1"/>
</dbReference>
<dbReference type="Pfam" id="PF25876">
    <property type="entry name" value="HH_MFP_RND"/>
    <property type="match status" value="1"/>
</dbReference>
<evidence type="ECO:0000259" key="10">
    <source>
        <dbReference type="Pfam" id="PF25967"/>
    </source>
</evidence>
<dbReference type="EMBL" id="JADKIO010000013">
    <property type="protein sequence ID" value="MBK9798005.1"/>
    <property type="molecule type" value="Genomic_DNA"/>
</dbReference>
<keyword evidence="5" id="KW-0997">Cell inner membrane</keyword>
<evidence type="ECO:0000313" key="12">
    <source>
        <dbReference type="Proteomes" id="UP000886657"/>
    </source>
</evidence>
<dbReference type="PANTHER" id="PTHR30469:SF12">
    <property type="entry name" value="MULTIDRUG RESISTANCE PROTEIN MDTA"/>
    <property type="match status" value="1"/>
</dbReference>
<dbReference type="PANTHER" id="PTHR30469">
    <property type="entry name" value="MULTIDRUG RESISTANCE PROTEIN MDTA"/>
    <property type="match status" value="1"/>
</dbReference>
<dbReference type="GO" id="GO:0015562">
    <property type="term" value="F:efflux transmembrane transporter activity"/>
    <property type="evidence" value="ECO:0007669"/>
    <property type="project" value="TreeGrafter"/>
</dbReference>
<keyword evidence="3" id="KW-0813">Transport</keyword>
<dbReference type="Proteomes" id="UP000886657">
    <property type="component" value="Unassembled WGS sequence"/>
</dbReference>
<evidence type="ECO:0000259" key="7">
    <source>
        <dbReference type="Pfam" id="PF25876"/>
    </source>
</evidence>
<evidence type="ECO:0000313" key="11">
    <source>
        <dbReference type="EMBL" id="MBK9798005.1"/>
    </source>
</evidence>
<feature type="domain" description="Multidrug resistance protein MdtA-like beta-barrel" evidence="9">
    <location>
        <begin position="231"/>
        <end position="315"/>
    </location>
</feature>
<dbReference type="Pfam" id="PF25944">
    <property type="entry name" value="Beta-barrel_RND"/>
    <property type="match status" value="1"/>
</dbReference>
<keyword evidence="6" id="KW-0472">Membrane</keyword>
<evidence type="ECO:0000256" key="5">
    <source>
        <dbReference type="ARBA" id="ARBA00022519"/>
    </source>
</evidence>
<feature type="domain" description="Multidrug resistance protein MdtA-like C-terminal permuted SH3" evidence="10">
    <location>
        <begin position="319"/>
        <end position="379"/>
    </location>
</feature>
<feature type="domain" description="Multidrug resistance protein MdtA-like barrel-sandwich hybrid" evidence="8">
    <location>
        <begin position="85"/>
        <end position="226"/>
    </location>
</feature>
<dbReference type="Gene3D" id="2.40.50.100">
    <property type="match status" value="1"/>
</dbReference>
<dbReference type="InterPro" id="IPR058626">
    <property type="entry name" value="MdtA-like_b-barrel"/>
</dbReference>
<dbReference type="Gene3D" id="2.40.30.170">
    <property type="match status" value="1"/>
</dbReference>
<comment type="caution">
    <text evidence="11">The sequence shown here is derived from an EMBL/GenBank/DDBJ whole genome shotgun (WGS) entry which is preliminary data.</text>
</comment>
<name>A0A9D7XN00_9BACT</name>
<evidence type="ECO:0000256" key="4">
    <source>
        <dbReference type="ARBA" id="ARBA00022475"/>
    </source>
</evidence>
<gene>
    <name evidence="11" type="ORF">IPP58_16295</name>
</gene>
<evidence type="ECO:0000256" key="6">
    <source>
        <dbReference type="ARBA" id="ARBA00023136"/>
    </source>
</evidence>
<feature type="domain" description="Multidrug resistance protein MdtA-like alpha-helical hairpin" evidence="7">
    <location>
        <begin position="124"/>
        <end position="194"/>
    </location>
</feature>
<dbReference type="AlphaFoldDB" id="A0A9D7XN00"/>
<dbReference type="InterPro" id="IPR006143">
    <property type="entry name" value="RND_pump_MFP"/>
</dbReference>
<evidence type="ECO:0000259" key="8">
    <source>
        <dbReference type="Pfam" id="PF25917"/>
    </source>
</evidence>
<proteinExistence type="inferred from homology"/>
<dbReference type="InterPro" id="IPR058625">
    <property type="entry name" value="MdtA-like_BSH"/>
</dbReference>